<reference evidence="4" key="1">
    <citation type="journal article" date="2016" name="Nat. Genet.">
        <title>A high-quality carrot genome assembly provides new insights into carotenoid accumulation and asterid genome evolution.</title>
        <authorList>
            <person name="Iorizzo M."/>
            <person name="Ellison S."/>
            <person name="Senalik D."/>
            <person name="Zeng P."/>
            <person name="Satapoomin P."/>
            <person name="Huang J."/>
            <person name="Bowman M."/>
            <person name="Iovene M."/>
            <person name="Sanseverino W."/>
            <person name="Cavagnaro P."/>
            <person name="Yildiz M."/>
            <person name="Macko-Podgorni A."/>
            <person name="Moranska E."/>
            <person name="Grzebelus E."/>
            <person name="Grzebelus D."/>
            <person name="Ashrafi H."/>
            <person name="Zheng Z."/>
            <person name="Cheng S."/>
            <person name="Spooner D."/>
            <person name="Van Deynze A."/>
            <person name="Simon P."/>
        </authorList>
    </citation>
    <scope>NUCLEOTIDE SEQUENCE</scope>
    <source>
        <tissue evidence="4">Leaf</tissue>
    </source>
</reference>
<dbReference type="PROSITE" id="PS50102">
    <property type="entry name" value="RRM"/>
    <property type="match status" value="3"/>
</dbReference>
<dbReference type="InterPro" id="IPR004087">
    <property type="entry name" value="KH_dom"/>
</dbReference>
<reference evidence="4" key="2">
    <citation type="submission" date="2022-03" db="EMBL/GenBank/DDBJ databases">
        <title>Draft title - Genomic analysis of global carrot germplasm unveils the trajectory of domestication and the origin of high carotenoid orange carrot.</title>
        <authorList>
            <person name="Iorizzo M."/>
            <person name="Ellison S."/>
            <person name="Senalik D."/>
            <person name="Macko-Podgorni A."/>
            <person name="Grzebelus D."/>
            <person name="Bostan H."/>
            <person name="Rolling W."/>
            <person name="Curaba J."/>
            <person name="Simon P."/>
        </authorList>
    </citation>
    <scope>NUCLEOTIDE SEQUENCE</scope>
    <source>
        <tissue evidence="4">Leaf</tissue>
    </source>
</reference>
<dbReference type="PANTHER" id="PTHR48025">
    <property type="entry name" value="OS02G0815200 PROTEIN"/>
    <property type="match status" value="1"/>
</dbReference>
<dbReference type="SMART" id="SM00360">
    <property type="entry name" value="RRM"/>
    <property type="match status" value="3"/>
</dbReference>
<evidence type="ECO:0000256" key="1">
    <source>
        <dbReference type="ARBA" id="ARBA00022737"/>
    </source>
</evidence>
<dbReference type="GO" id="GO:0009967">
    <property type="term" value="P:positive regulation of signal transduction"/>
    <property type="evidence" value="ECO:0007669"/>
    <property type="project" value="UniProtKB-ARBA"/>
</dbReference>
<dbReference type="SUPFAM" id="SSF54928">
    <property type="entry name" value="RNA-binding domain, RBD"/>
    <property type="match status" value="3"/>
</dbReference>
<dbReference type="Proteomes" id="UP000077755">
    <property type="component" value="Chromosome 3"/>
</dbReference>
<dbReference type="InterPro" id="IPR000504">
    <property type="entry name" value="RRM_dom"/>
</dbReference>
<name>A0A166A0A9_DAUCS</name>
<evidence type="ECO:0000256" key="2">
    <source>
        <dbReference type="ARBA" id="ARBA00022884"/>
    </source>
</evidence>
<feature type="compositionally biased region" description="Low complexity" evidence="3">
    <location>
        <begin position="848"/>
        <end position="860"/>
    </location>
</feature>
<dbReference type="Pfam" id="PF22675">
    <property type="entry name" value="KH-I_KHDC4-BBP"/>
    <property type="match status" value="1"/>
</dbReference>
<organism evidence="4 5">
    <name type="scientific">Daucus carota subsp. sativus</name>
    <name type="common">Carrot</name>
    <dbReference type="NCBI Taxonomy" id="79200"/>
    <lineage>
        <taxon>Eukaryota</taxon>
        <taxon>Viridiplantae</taxon>
        <taxon>Streptophyta</taxon>
        <taxon>Embryophyta</taxon>
        <taxon>Tracheophyta</taxon>
        <taxon>Spermatophyta</taxon>
        <taxon>Magnoliopsida</taxon>
        <taxon>eudicotyledons</taxon>
        <taxon>Gunneridae</taxon>
        <taxon>Pentapetalae</taxon>
        <taxon>asterids</taxon>
        <taxon>campanulids</taxon>
        <taxon>Apiales</taxon>
        <taxon>Apiaceae</taxon>
        <taxon>Apioideae</taxon>
        <taxon>Scandiceae</taxon>
        <taxon>Daucinae</taxon>
        <taxon>Daucus</taxon>
        <taxon>Daucus sect. Daucus</taxon>
    </lineage>
</organism>
<dbReference type="InterPro" id="IPR035979">
    <property type="entry name" value="RBD_domain_sf"/>
</dbReference>
<gene>
    <name evidence="4" type="ORF">DCAR_0310582</name>
</gene>
<dbReference type="Pfam" id="PF00076">
    <property type="entry name" value="RRM_1"/>
    <property type="match status" value="3"/>
</dbReference>
<dbReference type="GO" id="GO:0005737">
    <property type="term" value="C:cytoplasm"/>
    <property type="evidence" value="ECO:0007669"/>
    <property type="project" value="UniProtKB-ARBA"/>
</dbReference>
<dbReference type="InterPro" id="IPR012677">
    <property type="entry name" value="Nucleotide-bd_a/b_plait_sf"/>
</dbReference>
<protein>
    <submittedName>
        <fullName evidence="4">Uncharacterized protein</fullName>
    </submittedName>
</protein>
<sequence length="900" mass="98210">MDRNLCHEKVAVEYATPLNLSSAIFSAKQLTDHEDEEPLAECVFKPNPESETDRIYQKSSDAKHRRVVNAAVRPSISQSYGLEMNCKYDEVSEQKFNIEYAAIESGQLEETVGGNENSVEQTNRGKRRCSKWDQGPKEDKKEVIEERKCKKGKTVWDANDFQTTVQEPLQLTELRSRVCEPLLDLEVQSLKKRFSEISSILDPLVDDKLEIGVYAFDKLIKEREKIFLELAKRNAIISKELYVPVKEYPKYNFIGLILGPKGNTQKRMELKSGCMIRLRGKDSSKSAQEVDSSEDEELNVYIEAVSQKSLDAAVCMVNKLLISVEDEVNDLKRAHLEEVSNLKEATLFSSCSVCKEPGHDQLACPLKKATLKASSDTCVSFSRPSFSCPVTHSNLKIKSSREIDAANLYVGYLPQTIDDSRLHDLFSPFGTITQLRVTLDKKTGYSMGYGFVRFDTPSAANLAIMHMNGYQIGGHRLRVRIAGAPPATGQPATSFLPVCSNPGPATVATSYSALPHYMMPKSEVSVLNDEGMGVSSSLHMESSNKISQTEAPTLPQKASGSNLFVGYLPPTVDDSGLWELFSSFGTIIHLKVPLDMVTGYSKGYGFVRYDTPSAASLAIMHMNGYEVDGRRLTVRIAGDPPATGQPTMSLLPVNPVPGPATVATSCPALPEGMVLNSEGLCYPSSQHIKYSTNLYVGYLPQTIDDSCLRELFSPFGAVTQSSVVLDMRTGYSKGYGFVSFDTPSAASLAMMHMNGYQIDGHRLAVRLRTVGAAPPTGPPATSRLPLYSIPQHTTVATSCPALPSYMMPNFSQNMESKNENDAPIISQEVSGSTGSNTQLSTTASVLRSSESGTASSSAGSLTALSSTGLAAASSKSRSVISSYSFSSLFCGDHDYRDSSL</sequence>
<feature type="region of interest" description="Disordered" evidence="3">
    <location>
        <begin position="112"/>
        <end position="133"/>
    </location>
</feature>
<dbReference type="SUPFAM" id="SSF54791">
    <property type="entry name" value="Eukaryotic type KH-domain (KH-domain type I)"/>
    <property type="match status" value="1"/>
</dbReference>
<proteinExistence type="predicted"/>
<keyword evidence="1" id="KW-0677">Repeat</keyword>
<evidence type="ECO:0000256" key="3">
    <source>
        <dbReference type="SAM" id="MobiDB-lite"/>
    </source>
</evidence>
<dbReference type="AlphaFoldDB" id="A0A166A0A9"/>
<keyword evidence="2" id="KW-0694">RNA-binding</keyword>
<dbReference type="Gene3D" id="3.30.1370.10">
    <property type="entry name" value="K Homology domain, type 1"/>
    <property type="match status" value="1"/>
</dbReference>
<evidence type="ECO:0000313" key="5">
    <source>
        <dbReference type="Proteomes" id="UP000077755"/>
    </source>
</evidence>
<accession>A0A166A0A9</accession>
<evidence type="ECO:0000313" key="4">
    <source>
        <dbReference type="EMBL" id="WOG91334.1"/>
    </source>
</evidence>
<dbReference type="InterPro" id="IPR036612">
    <property type="entry name" value="KH_dom_type_1_sf"/>
</dbReference>
<dbReference type="Gramene" id="KZN00606">
    <property type="protein sequence ID" value="KZN00606"/>
    <property type="gene ID" value="DCAR_009360"/>
</dbReference>
<dbReference type="PANTHER" id="PTHR48025:SF1">
    <property type="entry name" value="RRM DOMAIN-CONTAINING PROTEIN"/>
    <property type="match status" value="1"/>
</dbReference>
<dbReference type="GO" id="GO:0005634">
    <property type="term" value="C:nucleus"/>
    <property type="evidence" value="ECO:0007669"/>
    <property type="project" value="TreeGrafter"/>
</dbReference>
<feature type="compositionally biased region" description="Polar residues" evidence="3">
    <location>
        <begin position="827"/>
        <end position="847"/>
    </location>
</feature>
<dbReference type="Gene3D" id="3.30.70.330">
    <property type="match status" value="3"/>
</dbReference>
<feature type="region of interest" description="Disordered" evidence="3">
    <location>
        <begin position="826"/>
        <end position="860"/>
    </location>
</feature>
<dbReference type="SMART" id="SM00322">
    <property type="entry name" value="KH"/>
    <property type="match status" value="1"/>
</dbReference>
<dbReference type="InterPro" id="IPR050502">
    <property type="entry name" value="Euk_RNA-bind_prot"/>
</dbReference>
<dbReference type="EMBL" id="CP093345">
    <property type="protein sequence ID" value="WOG91334.1"/>
    <property type="molecule type" value="Genomic_DNA"/>
</dbReference>
<keyword evidence="5" id="KW-1185">Reference proteome</keyword>
<dbReference type="FunFam" id="3.30.70.330:FF:000383">
    <property type="entry name" value="Sex lethal, isoform D"/>
    <property type="match status" value="3"/>
</dbReference>
<dbReference type="GO" id="GO:0003729">
    <property type="term" value="F:mRNA binding"/>
    <property type="evidence" value="ECO:0007669"/>
    <property type="project" value="TreeGrafter"/>
</dbReference>
<dbReference type="InterPro" id="IPR055256">
    <property type="entry name" value="KH_1_KHDC4/BBP-like"/>
</dbReference>
<dbReference type="GO" id="GO:0010629">
    <property type="term" value="P:negative regulation of gene expression"/>
    <property type="evidence" value="ECO:0007669"/>
    <property type="project" value="UniProtKB-ARBA"/>
</dbReference>